<dbReference type="Gene3D" id="2.30.30.140">
    <property type="match status" value="1"/>
</dbReference>
<dbReference type="AlphaFoldDB" id="A0AAE0LEG9"/>
<feature type="region of interest" description="Disordered" evidence="1">
    <location>
        <begin position="237"/>
        <end position="262"/>
    </location>
</feature>
<name>A0AAE0LEG9_9CHLO</name>
<dbReference type="Proteomes" id="UP001190700">
    <property type="component" value="Unassembled WGS sequence"/>
</dbReference>
<proteinExistence type="predicted"/>
<comment type="caution">
    <text evidence="2">The sequence shown here is derived from an EMBL/GenBank/DDBJ whole genome shotgun (WGS) entry which is preliminary data.</text>
</comment>
<sequence>MEGKNQNTRAEAVRPNVFDRWFYEFEDLKFKQNLKHAAHHGACGFSAAGSLTARAKGRGLAGKAQGLPAPSLIPPTWRPPGVTLELGARRAPVRILSWVRDGARMTWVAGPADAKMLAEGGVDESYTEITREQGLPGAEARIQERTLGAIRLQAAGLALCEAQVQDGVPGEAAVLEARRSRSMLLFHLRDGRHTNGIHLEFQRCMQFDLGGDLMQCSGTALRVEPLAQEFCQGDAGAGGGSASFERPEGAAEAAPGKQAAPRPDAAEILHRLDIERTEKKGVWEVTQLVERLRLEVGTADGQLKGDAPQRIKSIYSVTEAGGMAEIFGGALTPPACTGTPSSLCKGPLNLREWARGFWSGNELGCHIYEDAIYERQRARWITHLELESVMLAHFTSRDLALMRRMRQLWILLDLHNIELTAWCIHSEAKKWADRLSSGSAALEERAGGPRLRGGVHAAVERHLRSRQDGQDGQVARYKVGMRLEVYWKDDDARYPGSIMGVSCDICHVDYADGDEEDLDLRRESYRALLPPGNGKQATKWDGAW</sequence>
<reference evidence="2 3" key="1">
    <citation type="journal article" date="2015" name="Genome Biol. Evol.">
        <title>Comparative Genomics of a Bacterivorous Green Alga Reveals Evolutionary Causalities and Consequences of Phago-Mixotrophic Mode of Nutrition.</title>
        <authorList>
            <person name="Burns J.A."/>
            <person name="Paasch A."/>
            <person name="Narechania A."/>
            <person name="Kim E."/>
        </authorList>
    </citation>
    <scope>NUCLEOTIDE SEQUENCE [LARGE SCALE GENOMIC DNA]</scope>
    <source>
        <strain evidence="2 3">PLY_AMNH</strain>
    </source>
</reference>
<keyword evidence="3" id="KW-1185">Reference proteome</keyword>
<accession>A0AAE0LEG9</accession>
<evidence type="ECO:0000313" key="3">
    <source>
        <dbReference type="Proteomes" id="UP001190700"/>
    </source>
</evidence>
<gene>
    <name evidence="2" type="ORF">CYMTET_10111</name>
</gene>
<feature type="compositionally biased region" description="Low complexity" evidence="1">
    <location>
        <begin position="250"/>
        <end position="262"/>
    </location>
</feature>
<evidence type="ECO:0000313" key="2">
    <source>
        <dbReference type="EMBL" id="KAK3282137.1"/>
    </source>
</evidence>
<dbReference type="EMBL" id="LGRX02003525">
    <property type="protein sequence ID" value="KAK3282137.1"/>
    <property type="molecule type" value="Genomic_DNA"/>
</dbReference>
<protein>
    <submittedName>
        <fullName evidence="2">Uncharacterized protein</fullName>
    </submittedName>
</protein>
<evidence type="ECO:0000256" key="1">
    <source>
        <dbReference type="SAM" id="MobiDB-lite"/>
    </source>
</evidence>
<organism evidence="2 3">
    <name type="scientific">Cymbomonas tetramitiformis</name>
    <dbReference type="NCBI Taxonomy" id="36881"/>
    <lineage>
        <taxon>Eukaryota</taxon>
        <taxon>Viridiplantae</taxon>
        <taxon>Chlorophyta</taxon>
        <taxon>Pyramimonadophyceae</taxon>
        <taxon>Pyramimonadales</taxon>
        <taxon>Pyramimonadaceae</taxon>
        <taxon>Cymbomonas</taxon>
    </lineage>
</organism>